<evidence type="ECO:0000313" key="3">
    <source>
        <dbReference type="RefSeq" id="XP_053750218.1"/>
    </source>
</evidence>
<feature type="compositionally biased region" description="Pro residues" evidence="1">
    <location>
        <begin position="178"/>
        <end position="187"/>
    </location>
</feature>
<gene>
    <name evidence="3" type="primary">LOC128774766</name>
</gene>
<sequence length="447" mass="47049">MGHNTGFSESHSRRRGPAQRPGQQEAEARVEEGSLRWESGSTQRVSRQRPTRSQVGRGGRRLGLGKSAGGGRVRTPQGGSCLGTSRGRRGPTRSPSLPARGGAAGWASGVQAPPPPRARALRGGVGVPLSGAARPARLRLTWPRLLASQVSGPRRGRADKPGAPRAWPARAGPGRAPRGPPPPPSRPARPTWPNFLSIKGEVWERPGRGRWAHTWGPELCRGRPPASSGPPPSPLPRSRLAPAPGVPRTTIPTSLSSSGPALSAPHSVPTWPCNGSRPPTAGRVRGGRGRASRSVGKTSGTGGHPVTRLRADADESYWRRTVTCILIPLELGVPLPDFTCSPSSPVALGARYVCAQPQFPRLLTRGEASPLLGLRDCKPQRPPGPARGWSRSGQGAEPSPARTPPSLLRGRPRTAALRERGSGRRETNSGCSIDAALPHPHPAPQAC</sequence>
<proteinExistence type="predicted"/>
<protein>
    <submittedName>
        <fullName evidence="3">Translation initiation factor IF-2-like</fullName>
    </submittedName>
</protein>
<accession>A0A9W2UUZ2</accession>
<feature type="region of interest" description="Disordered" evidence="1">
    <location>
        <begin position="372"/>
        <end position="447"/>
    </location>
</feature>
<feature type="region of interest" description="Disordered" evidence="1">
    <location>
        <begin position="1"/>
        <end position="123"/>
    </location>
</feature>
<feature type="compositionally biased region" description="Low complexity" evidence="1">
    <location>
        <begin position="163"/>
        <end position="177"/>
    </location>
</feature>
<name>A0A9W2UUZ2_PANPR</name>
<feature type="compositionally biased region" description="Low complexity" evidence="1">
    <location>
        <begin position="254"/>
        <end position="267"/>
    </location>
</feature>
<organism evidence="2 3">
    <name type="scientific">Panthera pardus</name>
    <name type="common">Leopard</name>
    <name type="synonym">Felis pardus</name>
    <dbReference type="NCBI Taxonomy" id="9691"/>
    <lineage>
        <taxon>Eukaryota</taxon>
        <taxon>Metazoa</taxon>
        <taxon>Chordata</taxon>
        <taxon>Craniata</taxon>
        <taxon>Vertebrata</taxon>
        <taxon>Euteleostomi</taxon>
        <taxon>Mammalia</taxon>
        <taxon>Eutheria</taxon>
        <taxon>Laurasiatheria</taxon>
        <taxon>Carnivora</taxon>
        <taxon>Feliformia</taxon>
        <taxon>Felidae</taxon>
        <taxon>Pantherinae</taxon>
        <taxon>Panthera</taxon>
    </lineage>
</organism>
<feature type="region of interest" description="Disordered" evidence="1">
    <location>
        <begin position="206"/>
        <end position="308"/>
    </location>
</feature>
<evidence type="ECO:0000313" key="2">
    <source>
        <dbReference type="Proteomes" id="UP001165780"/>
    </source>
</evidence>
<dbReference type="Proteomes" id="UP001165780">
    <property type="component" value="Unplaced"/>
</dbReference>
<keyword evidence="2" id="KW-1185">Reference proteome</keyword>
<reference evidence="3" key="1">
    <citation type="submission" date="2025-08" db="UniProtKB">
        <authorList>
            <consortium name="RefSeq"/>
        </authorList>
    </citation>
    <scope>IDENTIFICATION</scope>
    <source>
        <tissue evidence="3">Whole blood</tissue>
    </source>
</reference>
<dbReference type="GeneID" id="128774766"/>
<evidence type="ECO:0000256" key="1">
    <source>
        <dbReference type="SAM" id="MobiDB-lite"/>
    </source>
</evidence>
<dbReference type="RefSeq" id="XP_053750218.1">
    <property type="nucleotide sequence ID" value="XM_053894243.1"/>
</dbReference>
<feature type="compositionally biased region" description="Basic and acidic residues" evidence="1">
    <location>
        <begin position="416"/>
        <end position="427"/>
    </location>
</feature>
<feature type="region of interest" description="Disordered" evidence="1">
    <location>
        <begin position="144"/>
        <end position="193"/>
    </location>
</feature>
<feature type="compositionally biased region" description="Basic and acidic residues" evidence="1">
    <location>
        <begin position="26"/>
        <end position="35"/>
    </location>
</feature>
<dbReference type="AlphaFoldDB" id="A0A9W2UUZ2"/>